<feature type="signal peptide" evidence="1">
    <location>
        <begin position="1"/>
        <end position="21"/>
    </location>
</feature>
<dbReference type="Gene3D" id="1.10.238.20">
    <property type="entry name" value="Pheromone/general odorant binding protein domain"/>
    <property type="match status" value="1"/>
</dbReference>
<reference evidence="2" key="1">
    <citation type="submission" date="2022-05" db="EMBL/GenBank/DDBJ databases">
        <title>Identification and sex expression profiles of olfactory-related genes in Mythimna loreyi based on antennal transcriptome analysis.</title>
        <authorList>
            <person name="Zhang Y.-y."/>
            <person name="Guo J.-M."/>
        </authorList>
    </citation>
    <scope>NUCLEOTIDE SEQUENCE</scope>
</reference>
<evidence type="ECO:0000256" key="1">
    <source>
        <dbReference type="SAM" id="SignalP"/>
    </source>
</evidence>
<dbReference type="InterPro" id="IPR006170">
    <property type="entry name" value="PBP/GOBP"/>
</dbReference>
<dbReference type="EMBL" id="ON420087">
    <property type="protein sequence ID" value="WWA59727.1"/>
    <property type="molecule type" value="mRNA"/>
</dbReference>
<sequence length="146" mass="16207">MSKFPYLLLSVMAVRLISVYASETGPASMEDVFKIILECAKENGVSQAEIQMLNGSSDVKNFNPCLWSCTLRRVGFLDDKGQYVLNPGLTYVKNIVKNDAEYTKLETIAKECESVKDKKVSDGTAGCEMGALVATCFLEQYESERH</sequence>
<keyword evidence="1" id="KW-0732">Signal</keyword>
<evidence type="ECO:0000313" key="2">
    <source>
        <dbReference type="EMBL" id="WWA59727.1"/>
    </source>
</evidence>
<name>A0AAU6NDA8_9NEOP</name>
<dbReference type="SUPFAM" id="SSF47565">
    <property type="entry name" value="Insect pheromone/odorant-binding proteins"/>
    <property type="match status" value="1"/>
</dbReference>
<dbReference type="CDD" id="cd23992">
    <property type="entry name" value="PBP_GOBP"/>
    <property type="match status" value="1"/>
</dbReference>
<dbReference type="GO" id="GO:0005549">
    <property type="term" value="F:odorant binding"/>
    <property type="evidence" value="ECO:0007669"/>
    <property type="project" value="InterPro"/>
</dbReference>
<feature type="chain" id="PRO_5043806076" evidence="1">
    <location>
        <begin position="22"/>
        <end position="146"/>
    </location>
</feature>
<protein>
    <submittedName>
        <fullName evidence="2">OBP13</fullName>
    </submittedName>
</protein>
<dbReference type="Pfam" id="PF01395">
    <property type="entry name" value="PBP_GOBP"/>
    <property type="match status" value="1"/>
</dbReference>
<dbReference type="InterPro" id="IPR036728">
    <property type="entry name" value="PBP_GOBP_sf"/>
</dbReference>
<organism evidence="2">
    <name type="scientific">Mythimna loreyi</name>
    <dbReference type="NCBI Taxonomy" id="667449"/>
    <lineage>
        <taxon>Eukaryota</taxon>
        <taxon>Metazoa</taxon>
        <taxon>Ecdysozoa</taxon>
        <taxon>Arthropoda</taxon>
        <taxon>Hexapoda</taxon>
        <taxon>Insecta</taxon>
        <taxon>Pterygota</taxon>
        <taxon>Neoptera</taxon>
        <taxon>Endopterygota</taxon>
        <taxon>Lepidoptera</taxon>
        <taxon>Glossata</taxon>
        <taxon>Ditrysia</taxon>
        <taxon>Noctuoidea</taxon>
        <taxon>Noctuidae</taxon>
        <taxon>Noctuinae</taxon>
        <taxon>Hadenini</taxon>
        <taxon>Mythimna</taxon>
    </lineage>
</organism>
<dbReference type="SMART" id="SM00708">
    <property type="entry name" value="PhBP"/>
    <property type="match status" value="1"/>
</dbReference>
<proteinExistence type="evidence at transcript level"/>
<dbReference type="AlphaFoldDB" id="A0AAU6NDA8"/>
<accession>A0AAU6NDA8</accession>